<keyword evidence="3" id="KW-1185">Reference proteome</keyword>
<dbReference type="EMBL" id="JAYMYQ010000006">
    <property type="protein sequence ID" value="KAK7323401.1"/>
    <property type="molecule type" value="Genomic_DNA"/>
</dbReference>
<name>A0AAN9KUC8_CANGL</name>
<dbReference type="Proteomes" id="UP001367508">
    <property type="component" value="Unassembled WGS sequence"/>
</dbReference>
<comment type="caution">
    <text evidence="2">The sequence shown here is derived from an EMBL/GenBank/DDBJ whole genome shotgun (WGS) entry which is preliminary data.</text>
</comment>
<protein>
    <submittedName>
        <fullName evidence="2">Uncharacterized protein</fullName>
    </submittedName>
</protein>
<evidence type="ECO:0000313" key="2">
    <source>
        <dbReference type="EMBL" id="KAK7323401.1"/>
    </source>
</evidence>
<sequence>MEACLTSTSENVTHRIHHNSQAPYMSIPSLHYIPHRTRSNHTMGLTGVDLGCIVKLIPVCNCWIVRLWAFYFGRRGLHFFWSEKGGNSPSFLSTVQQLLEASLGFILGFDSPCRTTSPGKYLSQKASRFSYFRLDFHSVFVEIASSRILIGFIGKNDSKYLRKDLFSVSIMALPLIALVEAATPYGIERLGGWL</sequence>
<proteinExistence type="predicted"/>
<evidence type="ECO:0000313" key="3">
    <source>
        <dbReference type="Proteomes" id="UP001367508"/>
    </source>
</evidence>
<keyword evidence="1" id="KW-1133">Transmembrane helix</keyword>
<reference evidence="2 3" key="1">
    <citation type="submission" date="2024-01" db="EMBL/GenBank/DDBJ databases">
        <title>The genomes of 5 underutilized Papilionoideae crops provide insights into root nodulation and disease resistanc.</title>
        <authorList>
            <person name="Jiang F."/>
        </authorList>
    </citation>
    <scope>NUCLEOTIDE SEQUENCE [LARGE SCALE GENOMIC DNA]</scope>
    <source>
        <strain evidence="2">LVBAO_FW01</strain>
        <tissue evidence="2">Leaves</tissue>
    </source>
</reference>
<organism evidence="2 3">
    <name type="scientific">Canavalia gladiata</name>
    <name type="common">Sword bean</name>
    <name type="synonym">Dolichos gladiatus</name>
    <dbReference type="NCBI Taxonomy" id="3824"/>
    <lineage>
        <taxon>Eukaryota</taxon>
        <taxon>Viridiplantae</taxon>
        <taxon>Streptophyta</taxon>
        <taxon>Embryophyta</taxon>
        <taxon>Tracheophyta</taxon>
        <taxon>Spermatophyta</taxon>
        <taxon>Magnoliopsida</taxon>
        <taxon>eudicotyledons</taxon>
        <taxon>Gunneridae</taxon>
        <taxon>Pentapetalae</taxon>
        <taxon>rosids</taxon>
        <taxon>fabids</taxon>
        <taxon>Fabales</taxon>
        <taxon>Fabaceae</taxon>
        <taxon>Papilionoideae</taxon>
        <taxon>50 kb inversion clade</taxon>
        <taxon>NPAAA clade</taxon>
        <taxon>indigoferoid/millettioid clade</taxon>
        <taxon>Phaseoleae</taxon>
        <taxon>Canavalia</taxon>
    </lineage>
</organism>
<keyword evidence="1" id="KW-0812">Transmembrane</keyword>
<dbReference type="AlphaFoldDB" id="A0AAN9KUC8"/>
<accession>A0AAN9KUC8</accession>
<evidence type="ECO:0000256" key="1">
    <source>
        <dbReference type="SAM" id="Phobius"/>
    </source>
</evidence>
<keyword evidence="1" id="KW-0472">Membrane</keyword>
<gene>
    <name evidence="2" type="ORF">VNO77_26873</name>
</gene>
<feature type="transmembrane region" description="Helical" evidence="1">
    <location>
        <begin position="165"/>
        <end position="187"/>
    </location>
</feature>